<evidence type="ECO:0000313" key="2">
    <source>
        <dbReference type="Proteomes" id="UP000634435"/>
    </source>
</evidence>
<keyword evidence="2" id="KW-1185">Reference proteome</keyword>
<dbReference type="RefSeq" id="WP_174616256.1">
    <property type="nucleotide sequence ID" value="NZ_BMPN01000016.1"/>
</dbReference>
<protein>
    <submittedName>
        <fullName evidence="1">Uncharacterized protein</fullName>
    </submittedName>
</protein>
<name>A0ABQ2E0A5_9BACI</name>
<dbReference type="Proteomes" id="UP000634435">
    <property type="component" value="Unassembled WGS sequence"/>
</dbReference>
<dbReference type="EMBL" id="BMPN01000016">
    <property type="protein sequence ID" value="GGJ77469.1"/>
    <property type="molecule type" value="Genomic_DNA"/>
</dbReference>
<reference evidence="2" key="1">
    <citation type="journal article" date="2019" name="Int. J. Syst. Evol. Microbiol.">
        <title>The Global Catalogue of Microorganisms (GCM) 10K type strain sequencing project: providing services to taxonomists for standard genome sequencing and annotation.</title>
        <authorList>
            <consortium name="The Broad Institute Genomics Platform"/>
            <consortium name="The Broad Institute Genome Sequencing Center for Infectious Disease"/>
            <person name="Wu L."/>
            <person name="Ma J."/>
        </authorList>
    </citation>
    <scope>NUCLEOTIDE SEQUENCE [LARGE SCALE GENOMIC DNA]</scope>
    <source>
        <strain evidence="2">JCM 30071</strain>
    </source>
</reference>
<accession>A0ABQ2E0A5</accession>
<gene>
    <name evidence="1" type="ORF">GCM10007111_43850</name>
</gene>
<proteinExistence type="predicted"/>
<sequence length="75" mass="8907">MILQVIQEQYEALMKSYLPPKRKNQMLGVLMSRLEESFYVSPFEEHPDERVMALYKKINKSRKNIQKQGNDMAES</sequence>
<comment type="caution">
    <text evidence="1">The sequence shown here is derived from an EMBL/GenBank/DDBJ whole genome shotgun (WGS) entry which is preliminary data.</text>
</comment>
<organism evidence="1 2">
    <name type="scientific">Virgibacillus kapii</name>
    <dbReference type="NCBI Taxonomy" id="1638645"/>
    <lineage>
        <taxon>Bacteria</taxon>
        <taxon>Bacillati</taxon>
        <taxon>Bacillota</taxon>
        <taxon>Bacilli</taxon>
        <taxon>Bacillales</taxon>
        <taxon>Bacillaceae</taxon>
        <taxon>Virgibacillus</taxon>
    </lineage>
</organism>
<evidence type="ECO:0000313" key="1">
    <source>
        <dbReference type="EMBL" id="GGJ77469.1"/>
    </source>
</evidence>